<feature type="compositionally biased region" description="Basic residues" evidence="1">
    <location>
        <begin position="505"/>
        <end position="520"/>
    </location>
</feature>
<dbReference type="Proteomes" id="UP001303160">
    <property type="component" value="Unassembled WGS sequence"/>
</dbReference>
<protein>
    <recommendedName>
        <fullName evidence="2">Protein kinase domain-containing protein</fullName>
    </recommendedName>
</protein>
<dbReference type="AlphaFoldDB" id="A0AAN6XEI3"/>
<organism evidence="3 4">
    <name type="scientific">Triangularia verruculosa</name>
    <dbReference type="NCBI Taxonomy" id="2587418"/>
    <lineage>
        <taxon>Eukaryota</taxon>
        <taxon>Fungi</taxon>
        <taxon>Dikarya</taxon>
        <taxon>Ascomycota</taxon>
        <taxon>Pezizomycotina</taxon>
        <taxon>Sordariomycetes</taxon>
        <taxon>Sordariomycetidae</taxon>
        <taxon>Sordariales</taxon>
        <taxon>Podosporaceae</taxon>
        <taxon>Triangularia</taxon>
    </lineage>
</organism>
<evidence type="ECO:0000259" key="2">
    <source>
        <dbReference type="SMART" id="SM00220"/>
    </source>
</evidence>
<dbReference type="InterPro" id="IPR002575">
    <property type="entry name" value="Aminoglycoside_PTrfase"/>
</dbReference>
<proteinExistence type="predicted"/>
<keyword evidence="4" id="KW-1185">Reference proteome</keyword>
<gene>
    <name evidence="3" type="ORF">QBC40DRAFT_286200</name>
</gene>
<feature type="domain" description="Protein kinase" evidence="2">
    <location>
        <begin position="131"/>
        <end position="451"/>
    </location>
</feature>
<evidence type="ECO:0000313" key="3">
    <source>
        <dbReference type="EMBL" id="KAK4197117.1"/>
    </source>
</evidence>
<dbReference type="SUPFAM" id="SSF56112">
    <property type="entry name" value="Protein kinase-like (PK-like)"/>
    <property type="match status" value="1"/>
</dbReference>
<dbReference type="Gene3D" id="1.10.510.10">
    <property type="entry name" value="Transferase(Phosphotransferase) domain 1"/>
    <property type="match status" value="1"/>
</dbReference>
<dbReference type="EMBL" id="MU863970">
    <property type="protein sequence ID" value="KAK4197117.1"/>
    <property type="molecule type" value="Genomic_DNA"/>
</dbReference>
<feature type="region of interest" description="Disordered" evidence="1">
    <location>
        <begin position="496"/>
        <end position="520"/>
    </location>
</feature>
<accession>A0AAN6XEI3</accession>
<name>A0AAN6XEI3_9PEZI</name>
<dbReference type="GO" id="GO:0004672">
    <property type="term" value="F:protein kinase activity"/>
    <property type="evidence" value="ECO:0007669"/>
    <property type="project" value="InterPro"/>
</dbReference>
<dbReference type="InterPro" id="IPR000719">
    <property type="entry name" value="Prot_kinase_dom"/>
</dbReference>
<reference evidence="3" key="2">
    <citation type="submission" date="2023-05" db="EMBL/GenBank/DDBJ databases">
        <authorList>
            <consortium name="Lawrence Berkeley National Laboratory"/>
            <person name="Steindorff A."/>
            <person name="Hensen N."/>
            <person name="Bonometti L."/>
            <person name="Westerberg I."/>
            <person name="Brannstrom I.O."/>
            <person name="Guillou S."/>
            <person name="Cros-Aarteil S."/>
            <person name="Calhoun S."/>
            <person name="Haridas S."/>
            <person name="Kuo A."/>
            <person name="Mondo S."/>
            <person name="Pangilinan J."/>
            <person name="Riley R."/>
            <person name="Labutti K."/>
            <person name="Andreopoulos B."/>
            <person name="Lipzen A."/>
            <person name="Chen C."/>
            <person name="Yanf M."/>
            <person name="Daum C."/>
            <person name="Ng V."/>
            <person name="Clum A."/>
            <person name="Ohm R."/>
            <person name="Martin F."/>
            <person name="Silar P."/>
            <person name="Natvig D."/>
            <person name="Lalanne C."/>
            <person name="Gautier V."/>
            <person name="Ament-Velasquez S.L."/>
            <person name="Kruys A."/>
            <person name="Hutchinson M.I."/>
            <person name="Powell A.J."/>
            <person name="Barry K."/>
            <person name="Miller A.N."/>
            <person name="Grigoriev I.V."/>
            <person name="Debuchy R."/>
            <person name="Gladieux P."/>
            <person name="Thoren M.H."/>
            <person name="Johannesson H."/>
        </authorList>
    </citation>
    <scope>NUCLEOTIDE SEQUENCE</scope>
    <source>
        <strain evidence="3">CBS 315.58</strain>
    </source>
</reference>
<reference evidence="3" key="1">
    <citation type="journal article" date="2023" name="Mol. Phylogenet. Evol.">
        <title>Genome-scale phylogeny and comparative genomics of the fungal order Sordariales.</title>
        <authorList>
            <person name="Hensen N."/>
            <person name="Bonometti L."/>
            <person name="Westerberg I."/>
            <person name="Brannstrom I.O."/>
            <person name="Guillou S."/>
            <person name="Cros-Aarteil S."/>
            <person name="Calhoun S."/>
            <person name="Haridas S."/>
            <person name="Kuo A."/>
            <person name="Mondo S."/>
            <person name="Pangilinan J."/>
            <person name="Riley R."/>
            <person name="LaButti K."/>
            <person name="Andreopoulos B."/>
            <person name="Lipzen A."/>
            <person name="Chen C."/>
            <person name="Yan M."/>
            <person name="Daum C."/>
            <person name="Ng V."/>
            <person name="Clum A."/>
            <person name="Steindorff A."/>
            <person name="Ohm R.A."/>
            <person name="Martin F."/>
            <person name="Silar P."/>
            <person name="Natvig D.O."/>
            <person name="Lalanne C."/>
            <person name="Gautier V."/>
            <person name="Ament-Velasquez S.L."/>
            <person name="Kruys A."/>
            <person name="Hutchinson M.I."/>
            <person name="Powell A.J."/>
            <person name="Barry K."/>
            <person name="Miller A.N."/>
            <person name="Grigoriev I.V."/>
            <person name="Debuchy R."/>
            <person name="Gladieux P."/>
            <person name="Hiltunen Thoren M."/>
            <person name="Johannesson H."/>
        </authorList>
    </citation>
    <scope>NUCLEOTIDE SEQUENCE</scope>
    <source>
        <strain evidence="3">CBS 315.58</strain>
    </source>
</reference>
<dbReference type="Pfam" id="PF01636">
    <property type="entry name" value="APH"/>
    <property type="match status" value="1"/>
</dbReference>
<evidence type="ECO:0000256" key="1">
    <source>
        <dbReference type="SAM" id="MobiDB-lite"/>
    </source>
</evidence>
<evidence type="ECO:0000313" key="4">
    <source>
        <dbReference type="Proteomes" id="UP001303160"/>
    </source>
</evidence>
<dbReference type="InterPro" id="IPR011009">
    <property type="entry name" value="Kinase-like_dom_sf"/>
</dbReference>
<dbReference type="GO" id="GO:0005524">
    <property type="term" value="F:ATP binding"/>
    <property type="evidence" value="ECO:0007669"/>
    <property type="project" value="InterPro"/>
</dbReference>
<sequence length="520" mass="58434">MAPKVTTAAKMREPKIIEFGFDRGSVSYTPRQAHFDVSLYNLDTRSCIWLEVPWTLGNNDYDDGHDDLEDDVLIKIAAALREHLDNRAPTAGDPPQNFDFKVKEYGILLTAKTNSAGTGLQSSSHHLLEEYQLPSPINSKTVLRSELTEIRRLFYRVDLVEYSPSLSPPGSENGNRAAFKYEHSEARKMWTEIHILARLPPHPHLALLERLVLDELTQSRLVGFTMRYIANKPLDKSRPAFKLKWLRQLMQTIDDLNLKHGILHQDVADRNLIIDPDTDSIVLIDFNFASRLGLPISTSLYVEGTREGQDDVKGVAAFMYEYITRDPALGQDYALGEVDESSVMDSAKWVKHPSVELDAEVAEFYSELKTWVHRRRTGVQLTHYTQAPEHLEWPSIQTQSRAPRGKRGKPACLFLNWGRPSSAQVDPTRRLLATGRYADEEEAGQAADRAFAAECRKISKKRLSEASRLALSDVLFLSTVPPGRRVLRSGAVKRIDGAAGSRPATKGRGKRAGKVQGRKG</sequence>
<dbReference type="SMART" id="SM00220">
    <property type="entry name" value="S_TKc"/>
    <property type="match status" value="1"/>
</dbReference>
<comment type="caution">
    <text evidence="3">The sequence shown here is derived from an EMBL/GenBank/DDBJ whole genome shotgun (WGS) entry which is preliminary data.</text>
</comment>